<dbReference type="InterPro" id="IPR004152">
    <property type="entry name" value="GAT_dom"/>
</dbReference>
<keyword evidence="4" id="KW-1185">Reference proteome</keyword>
<dbReference type="EMBL" id="GL380546">
    <property type="protein sequence ID" value="EGT57519.1"/>
    <property type="molecule type" value="Genomic_DNA"/>
</dbReference>
<dbReference type="Proteomes" id="UP000008068">
    <property type="component" value="Unassembled WGS sequence"/>
</dbReference>
<evidence type="ECO:0000259" key="2">
    <source>
        <dbReference type="PROSITE" id="PS50909"/>
    </source>
</evidence>
<evidence type="ECO:0000256" key="1">
    <source>
        <dbReference type="SAM" id="MobiDB-lite"/>
    </source>
</evidence>
<dbReference type="GO" id="GO:0043130">
    <property type="term" value="F:ubiquitin binding"/>
    <property type="evidence" value="ECO:0007669"/>
    <property type="project" value="InterPro"/>
</dbReference>
<dbReference type="InParanoid" id="G0PIA9"/>
<dbReference type="PROSITE" id="PS50909">
    <property type="entry name" value="GAT"/>
    <property type="match status" value="1"/>
</dbReference>
<protein>
    <recommendedName>
        <fullName evidence="2">GAT domain-containing protein</fullName>
    </recommendedName>
</protein>
<sequence length="718" mass="84597">MESDNPNSDQPFSLRTFRVMYHGKKETFVFLSDVLELRLRFMTQNSPDWSYYQQQLDNEHNNEEVKQMVRLQDFQMLIDDGVIDPEFIKLIEDSEFKQKRETFWNELQGWVKLRNHTSEHYCFPHHALLQIFKRFICGFRWDQQMCEDHADCLENFKIHISNLIGKYNRMPNATVVHVKTLFSEIVNLAKHCSYKKQRVPRDKKLLLDGHSLHEHYCDKEFEKTCQMFGFVNFRQSNHVGFGNQNTTVYATRVYYLLEWAKSFSDGVLQVFATILIHGVFPLCPRNRWKYLPGILEHRFAFYMSLRDTFNMPEIECVEEEDVVVDGESADATKATSEEKNDEDIAQNKEAEKENQPQKGISFSRLQQKLHGLPDDFNQLLATDRCIQCFANIGERKKAETELRDWKKKANLYEKQSNKYEELEKEYAKMKGKFDNACKKNLEHKEKHAKELEEVMKTKPRDELEVELLQLKEKFKEKTHQLNQQAKGLEKMDKLKEKVTSQKEMIEKLGESKKSIEKSQALLQNRATENTKKVGDLERTVQNQETLIEQLTEANQSLHEEKNMLEKKITSNEAQHKQDIEKMNQQINVIIDQVEDKNRKQIQEKNKKIKDLEQELCRLRTNRKSSMTSNSSQSASSSNPPVNQIKKLSSFELEEDECAFCWEPIGDQELFNCVNPNCPPIHNKCMQEYFKRSGQLFHQVCGQCQNMVQDIKNFPGISR</sequence>
<evidence type="ECO:0000313" key="4">
    <source>
        <dbReference type="Proteomes" id="UP000008068"/>
    </source>
</evidence>
<dbReference type="HOGENOM" id="CLU_385064_0_0_1"/>
<feature type="domain" description="GAT" evidence="2">
    <location>
        <begin position="444"/>
        <end position="569"/>
    </location>
</feature>
<dbReference type="AlphaFoldDB" id="G0PIA9"/>
<organism evidence="4">
    <name type="scientific">Caenorhabditis brenneri</name>
    <name type="common">Nematode worm</name>
    <dbReference type="NCBI Taxonomy" id="135651"/>
    <lineage>
        <taxon>Eukaryota</taxon>
        <taxon>Metazoa</taxon>
        <taxon>Ecdysozoa</taxon>
        <taxon>Nematoda</taxon>
        <taxon>Chromadorea</taxon>
        <taxon>Rhabditida</taxon>
        <taxon>Rhabditina</taxon>
        <taxon>Rhabditomorpha</taxon>
        <taxon>Rhabditoidea</taxon>
        <taxon>Rhabditidae</taxon>
        <taxon>Peloderinae</taxon>
        <taxon>Caenorhabditis</taxon>
    </lineage>
</organism>
<dbReference type="STRING" id="135651.G0PIA9"/>
<feature type="compositionally biased region" description="Low complexity" evidence="1">
    <location>
        <begin position="624"/>
        <end position="637"/>
    </location>
</feature>
<dbReference type="GO" id="GO:0035091">
    <property type="term" value="F:phosphatidylinositol binding"/>
    <property type="evidence" value="ECO:0007669"/>
    <property type="project" value="InterPro"/>
</dbReference>
<reference evidence="4" key="1">
    <citation type="submission" date="2011-07" db="EMBL/GenBank/DDBJ databases">
        <authorList>
            <consortium name="Caenorhabditis brenneri Sequencing and Analysis Consortium"/>
            <person name="Wilson R.K."/>
        </authorList>
    </citation>
    <scope>NUCLEOTIDE SEQUENCE [LARGE SCALE GENOMIC DNA]</scope>
    <source>
        <strain evidence="4">PB2801</strain>
    </source>
</reference>
<evidence type="ECO:0000313" key="3">
    <source>
        <dbReference type="EMBL" id="EGT57519.1"/>
    </source>
</evidence>
<accession>G0PIA9</accession>
<feature type="region of interest" description="Disordered" evidence="1">
    <location>
        <begin position="620"/>
        <end position="642"/>
    </location>
</feature>
<proteinExistence type="predicted"/>
<name>G0PIA9_CAEBE</name>
<gene>
    <name evidence="3" type="ORF">CAEBREN_32504</name>
</gene>